<dbReference type="SUPFAM" id="SSF50965">
    <property type="entry name" value="Galactose oxidase, central domain"/>
    <property type="match status" value="2"/>
</dbReference>
<dbReference type="Gene3D" id="1.20.5.510">
    <property type="entry name" value="Single helix bin"/>
    <property type="match status" value="1"/>
</dbReference>
<evidence type="ECO:0000256" key="1">
    <source>
        <dbReference type="SAM" id="MobiDB-lite"/>
    </source>
</evidence>
<keyword evidence="5" id="KW-1185">Reference proteome</keyword>
<protein>
    <recommendedName>
        <fullName evidence="6">Kelch repeat-containing protein</fullName>
    </recommendedName>
</protein>
<evidence type="ECO:0000313" key="5">
    <source>
        <dbReference type="Proteomes" id="UP001175001"/>
    </source>
</evidence>
<keyword evidence="3" id="KW-0732">Signal</keyword>
<keyword evidence="2" id="KW-0812">Transmembrane</keyword>
<gene>
    <name evidence="4" type="ORF">DIS24_g8765</name>
</gene>
<reference evidence="4" key="1">
    <citation type="submission" date="2023-06" db="EMBL/GenBank/DDBJ databases">
        <title>Multi-omics analyses reveal the molecular pathogenesis toolkit of Lasiodiplodia hormozganensis, a cross-kingdom pathogen.</title>
        <authorList>
            <person name="Felix C."/>
            <person name="Meneses R."/>
            <person name="Goncalves M.F.M."/>
            <person name="Tilleman L."/>
            <person name="Duarte A.S."/>
            <person name="Jorrin-Novo J.V."/>
            <person name="Van De Peer Y."/>
            <person name="Deforce D."/>
            <person name="Van Nieuwerburgh F."/>
            <person name="Esteves A.C."/>
            <person name="Alves A."/>
        </authorList>
    </citation>
    <scope>NUCLEOTIDE SEQUENCE</scope>
    <source>
        <strain evidence="4">CBS 339.90</strain>
    </source>
</reference>
<dbReference type="InterPro" id="IPR011043">
    <property type="entry name" value="Gal_Oxase/kelch_b-propeller"/>
</dbReference>
<feature type="region of interest" description="Disordered" evidence="1">
    <location>
        <begin position="475"/>
        <end position="498"/>
    </location>
</feature>
<dbReference type="InterPro" id="IPR015915">
    <property type="entry name" value="Kelch-typ_b-propeller"/>
</dbReference>
<sequence length="627" mass="66094">MRGSWRTPLWVSMVVGHACAQPVEGGSKLERRGDGDLCYINNQKMALIDDKLYFMGGDYHFDGDANGKTFSSDSLYYFDLSGNTDLQAESIISSSSLNKISVPFDTTSGLENQTHNQGGALFQTLDSFYVYAGLGDTSTTENNVLAMYNTTSNQWSSHTVSGGNYNKLNRLFPGSASIPSTGLSFFSGGGSSGVSQPGQPTGMLRFDASNPDALTWRNETARSSSGVSVPARVGGNMVYVPMGEQGVILLWGGYNGTEVNSTTGAPAFTYQLIDNQRIYVYDIASASWNIVWAQGDSIPGRRSETCSVVSAAPDYSSFNIAMYGGWDLYGDEAFSETWVLSVPSFRWIKIDSSNYTGSNTEALSGNKRGRHQHHCAVHNDSQMIVLGGLVNENGTDQQHVCDSQLPPLRILNLATMTWQKSFDASAEYSVPEDVYAVIGGDGSGGATIKAPDGGFNDTSVASIFATTVARAASTASSTATATSSTGSSSSSSSDSSSNTGAIVGGVVGGVVGLALVVLIAWLLLRRKKKQQHAPVPQHDASPLATAGGGAAGHQGSSGEYPMGAYGNGTAGALTERYGAPEAEKRAELDPGTGVFEAEGQGRVVGEMDGRMVAEMEGDGPKDVHRRT</sequence>
<evidence type="ECO:0000313" key="4">
    <source>
        <dbReference type="EMBL" id="KAK0642721.1"/>
    </source>
</evidence>
<organism evidence="4 5">
    <name type="scientific">Lasiodiplodia hormozganensis</name>
    <dbReference type="NCBI Taxonomy" id="869390"/>
    <lineage>
        <taxon>Eukaryota</taxon>
        <taxon>Fungi</taxon>
        <taxon>Dikarya</taxon>
        <taxon>Ascomycota</taxon>
        <taxon>Pezizomycotina</taxon>
        <taxon>Dothideomycetes</taxon>
        <taxon>Dothideomycetes incertae sedis</taxon>
        <taxon>Botryosphaeriales</taxon>
        <taxon>Botryosphaeriaceae</taxon>
        <taxon>Lasiodiplodia</taxon>
    </lineage>
</organism>
<comment type="caution">
    <text evidence="4">The sequence shown here is derived from an EMBL/GenBank/DDBJ whole genome shotgun (WGS) entry which is preliminary data.</text>
</comment>
<evidence type="ECO:0008006" key="6">
    <source>
        <dbReference type="Google" id="ProtNLM"/>
    </source>
</evidence>
<feature type="region of interest" description="Disordered" evidence="1">
    <location>
        <begin position="579"/>
        <end position="601"/>
    </location>
</feature>
<name>A0AA39XYN8_9PEZI</name>
<dbReference type="Proteomes" id="UP001175001">
    <property type="component" value="Unassembled WGS sequence"/>
</dbReference>
<feature type="transmembrane region" description="Helical" evidence="2">
    <location>
        <begin position="501"/>
        <end position="524"/>
    </location>
</feature>
<evidence type="ECO:0000256" key="3">
    <source>
        <dbReference type="SAM" id="SignalP"/>
    </source>
</evidence>
<dbReference type="AlphaFoldDB" id="A0AA39XYN8"/>
<accession>A0AA39XYN8</accession>
<dbReference type="Gene3D" id="2.120.10.80">
    <property type="entry name" value="Kelch-type beta propeller"/>
    <property type="match status" value="1"/>
</dbReference>
<dbReference type="PANTHER" id="PTHR23244">
    <property type="entry name" value="KELCH REPEAT DOMAIN"/>
    <property type="match status" value="1"/>
</dbReference>
<proteinExistence type="predicted"/>
<keyword evidence="2" id="KW-0472">Membrane</keyword>
<evidence type="ECO:0000256" key="2">
    <source>
        <dbReference type="SAM" id="Phobius"/>
    </source>
</evidence>
<feature type="signal peptide" evidence="3">
    <location>
        <begin position="1"/>
        <end position="20"/>
    </location>
</feature>
<dbReference type="EMBL" id="JAUJDW010000068">
    <property type="protein sequence ID" value="KAK0642721.1"/>
    <property type="molecule type" value="Genomic_DNA"/>
</dbReference>
<feature type="chain" id="PRO_5041237344" description="Kelch repeat-containing protein" evidence="3">
    <location>
        <begin position="21"/>
        <end position="627"/>
    </location>
</feature>
<keyword evidence="2" id="KW-1133">Transmembrane helix</keyword>
<feature type="region of interest" description="Disordered" evidence="1">
    <location>
        <begin position="531"/>
        <end position="563"/>
    </location>
</feature>
<dbReference type="PANTHER" id="PTHR23244:SF471">
    <property type="entry name" value="GUANINE NUCLEOTIDE-BINDING PROTEIN SUBUNIT BETA 1-RELATED"/>
    <property type="match status" value="1"/>
</dbReference>